<gene>
    <name evidence="2" type="ORF">AB0763_10745</name>
</gene>
<name>A0AB39HEQ2_9VIBR</name>
<dbReference type="Pfam" id="PF13460">
    <property type="entry name" value="NAD_binding_10"/>
    <property type="match status" value="1"/>
</dbReference>
<sequence>MTAIECIKWFASDERLIQMGIGGKVSAHLNKQKIVFLGATGAVGSVAFDRILRFSEVIDVLSLGRRAIDVKKSIAKVKSRVIDIHDVNTYSALINGYTTAICTLGVGEPSKLSKTEFVKIDRSAVLAFAKVCKSKGVKHFQLLSSVGVNKKSRNFYLRTKGELIDKLIQLDFERLSIFQPSMILTPQNRYGLTQALTLMVWPKLDFLLRGELRQYRGIKVELLGNAIANNLLLAKRGIEYLQYDEFMSLQ</sequence>
<dbReference type="PANTHER" id="PTHR14097:SF7">
    <property type="entry name" value="OXIDOREDUCTASE HTATIP2"/>
    <property type="match status" value="1"/>
</dbReference>
<reference evidence="2" key="1">
    <citation type="submission" date="2024-07" db="EMBL/GenBank/DDBJ databases">
        <title>Genome Analysis of a Potential Novel Vibrio Species Secreting pH- and Thermo-stable Alginate Lyase and its Application in Producing Alginate Oligosaccharides.</title>
        <authorList>
            <person name="Huang H."/>
            <person name="Bao K."/>
        </authorList>
    </citation>
    <scope>NUCLEOTIDE SEQUENCE</scope>
    <source>
        <strain evidence="2">HB236076</strain>
    </source>
</reference>
<protein>
    <submittedName>
        <fullName evidence="2">NAD(P)H-binding protein</fullName>
    </submittedName>
</protein>
<accession>A0AB39HEQ2</accession>
<feature type="domain" description="NAD(P)-binding" evidence="1">
    <location>
        <begin position="38"/>
        <end position="155"/>
    </location>
</feature>
<dbReference type="Gene3D" id="3.40.50.720">
    <property type="entry name" value="NAD(P)-binding Rossmann-like Domain"/>
    <property type="match status" value="1"/>
</dbReference>
<dbReference type="SUPFAM" id="SSF51735">
    <property type="entry name" value="NAD(P)-binding Rossmann-fold domains"/>
    <property type="match status" value="1"/>
</dbReference>
<dbReference type="RefSeq" id="WP_306100686.1">
    <property type="nucleotide sequence ID" value="NZ_CP162601.1"/>
</dbReference>
<dbReference type="InterPro" id="IPR016040">
    <property type="entry name" value="NAD(P)-bd_dom"/>
</dbReference>
<dbReference type="PANTHER" id="PTHR14097">
    <property type="entry name" value="OXIDOREDUCTASE HTATIP2"/>
    <property type="match status" value="1"/>
</dbReference>
<evidence type="ECO:0000313" key="2">
    <source>
        <dbReference type="EMBL" id="XDK24669.1"/>
    </source>
</evidence>
<dbReference type="EMBL" id="CP162601">
    <property type="protein sequence ID" value="XDK24669.1"/>
    <property type="molecule type" value="Genomic_DNA"/>
</dbReference>
<dbReference type="KEGG" id="vih:AB0763_10745"/>
<proteinExistence type="predicted"/>
<organism evidence="2">
    <name type="scientific">Vibrio sp. HB236076</name>
    <dbReference type="NCBI Taxonomy" id="3232307"/>
    <lineage>
        <taxon>Bacteria</taxon>
        <taxon>Pseudomonadati</taxon>
        <taxon>Pseudomonadota</taxon>
        <taxon>Gammaproteobacteria</taxon>
        <taxon>Vibrionales</taxon>
        <taxon>Vibrionaceae</taxon>
        <taxon>Vibrio</taxon>
    </lineage>
</organism>
<dbReference type="InterPro" id="IPR036291">
    <property type="entry name" value="NAD(P)-bd_dom_sf"/>
</dbReference>
<evidence type="ECO:0000259" key="1">
    <source>
        <dbReference type="Pfam" id="PF13460"/>
    </source>
</evidence>
<dbReference type="AlphaFoldDB" id="A0AB39HEQ2"/>